<dbReference type="Pfam" id="PF00069">
    <property type="entry name" value="Pkinase"/>
    <property type="match status" value="1"/>
</dbReference>
<dbReference type="EMBL" id="QJNU01000096">
    <property type="protein sequence ID" value="RYP07492.1"/>
    <property type="molecule type" value="Genomic_DNA"/>
</dbReference>
<dbReference type="SUPFAM" id="SSF56112">
    <property type="entry name" value="Protein kinase-like (PK-like)"/>
    <property type="match status" value="1"/>
</dbReference>
<feature type="region of interest" description="Disordered" evidence="1">
    <location>
        <begin position="28"/>
        <end position="97"/>
    </location>
</feature>
<dbReference type="CDD" id="cd00180">
    <property type="entry name" value="PKc"/>
    <property type="match status" value="1"/>
</dbReference>
<feature type="region of interest" description="Disordered" evidence="1">
    <location>
        <begin position="781"/>
        <end position="880"/>
    </location>
</feature>
<feature type="compositionally biased region" description="Polar residues" evidence="1">
    <location>
        <begin position="792"/>
        <end position="808"/>
    </location>
</feature>
<dbReference type="GO" id="GO:0004672">
    <property type="term" value="F:protein kinase activity"/>
    <property type="evidence" value="ECO:0007669"/>
    <property type="project" value="InterPro"/>
</dbReference>
<gene>
    <name evidence="3" type="ORF">DL764_002499</name>
</gene>
<dbReference type="PANTHER" id="PTHR23257">
    <property type="entry name" value="SERINE-THREONINE PROTEIN KINASE"/>
    <property type="match status" value="1"/>
</dbReference>
<feature type="compositionally biased region" description="Polar residues" evidence="1">
    <location>
        <begin position="621"/>
        <end position="630"/>
    </location>
</feature>
<feature type="compositionally biased region" description="Basic residues" evidence="1">
    <location>
        <begin position="810"/>
        <end position="822"/>
    </location>
</feature>
<evidence type="ECO:0000313" key="3">
    <source>
        <dbReference type="EMBL" id="RYP07492.1"/>
    </source>
</evidence>
<evidence type="ECO:0000313" key="4">
    <source>
        <dbReference type="Proteomes" id="UP000293360"/>
    </source>
</evidence>
<evidence type="ECO:0000259" key="2">
    <source>
        <dbReference type="PROSITE" id="PS50011"/>
    </source>
</evidence>
<feature type="compositionally biased region" description="Low complexity" evidence="1">
    <location>
        <begin position="44"/>
        <end position="56"/>
    </location>
</feature>
<dbReference type="InterPro" id="IPR050167">
    <property type="entry name" value="Ser_Thr_protein_kinase"/>
</dbReference>
<sequence length="916" mass="102362">MAAPTDLPPPGPPPPESVGLTNLWKKLMKKSQAPPSSTSHGHGSEPSLEPSPSSGLARRVSRKVVPGLPRAKTFKRQQSEVREKLEPIVPTPAERRAVSVDRRLHSLSQRNVSHSRHPLPRASAPDFLDDTQSVGPQTTLSQTISQPRTPVDEKQMLDIEHLGHLSIDTDRQGLTEVPPIYTEAPSSTADIQSTTTSQYDAMIHDELENKWILNLSMHFRDKSKREKFFVTYRETESLWRRVTISLDYRNAPEDSLEKDLVTTRYQRDKSAKIYEAIRESLQDIQFYETVTNLKLQTTGGRLHVHVVEDVNEIIPYPTIQMVQHLRCRRVRESDIQFDSHMSGFVYKVRVDGRSLIKKEIPGPDTVEEFLYEVNALNHLGFSKSVIGFYGVVVDNEDNVKGLLISYAENGALIDVIYDSQEHEFHLPWSTRERWARQIVQGLADIHESGFVQGDFTLSNIVIDHNDDAKIIDINRRGCPVGWEPPEATPLIDSNQRISMYIGVKSDLYQLGMVLWALATLEDEPEAHGRPLRLDPEIEIPSYYRRIVACCLHENPRARKQAKDLLAMFPQPVNDVRPQQLASSTISVDYGNRLQEYLVGDFQYSGRPQVMMAEPEPRNDRSNAGNTQMSPDISEESYYYPPRGRSPPSPLPNHHDTYDRPYINNNVMWSNNIGGYTGMTEPNIPGTSAETPRRTRKGVDLAEQLEQDLKNIEASLQDEPANELARATGGESRTAEASCEIVGAHTPMSPTGEPGERGSLAEGDTKTSEHDDQLVVVGVEDSSAKHQEHLHSKPNNSPAVNQRGTTGPTKSGKRVKGKMKAAARPRDELDEDGETGSGGDNYTHDRREGNPTRTTEAEPSPDKEPRSRGSPAGREPNHDLMGVGSAYEKQAEIRQPVCSDEDLGLTPGGAQKLTFMA</sequence>
<dbReference type="OrthoDB" id="635774at2759"/>
<dbReference type="STRING" id="155417.A0A4Q4TM00"/>
<feature type="compositionally biased region" description="Basic and acidic residues" evidence="1">
    <location>
        <begin position="781"/>
        <end position="790"/>
    </location>
</feature>
<dbReference type="GO" id="GO:0005737">
    <property type="term" value="C:cytoplasm"/>
    <property type="evidence" value="ECO:0007669"/>
    <property type="project" value="TreeGrafter"/>
</dbReference>
<dbReference type="GO" id="GO:0005524">
    <property type="term" value="F:ATP binding"/>
    <property type="evidence" value="ECO:0007669"/>
    <property type="project" value="InterPro"/>
</dbReference>
<dbReference type="InterPro" id="IPR000719">
    <property type="entry name" value="Prot_kinase_dom"/>
</dbReference>
<feature type="compositionally biased region" description="Pro residues" evidence="1">
    <location>
        <begin position="1"/>
        <end position="16"/>
    </location>
</feature>
<feature type="region of interest" description="Disordered" evidence="1">
    <location>
        <begin position="715"/>
        <end position="769"/>
    </location>
</feature>
<feature type="region of interest" description="Disordered" evidence="1">
    <location>
        <begin position="893"/>
        <end position="916"/>
    </location>
</feature>
<protein>
    <recommendedName>
        <fullName evidence="2">Protein kinase domain-containing protein</fullName>
    </recommendedName>
</protein>
<proteinExistence type="predicted"/>
<name>A0A4Q4TM00_9PEZI</name>
<feature type="region of interest" description="Disordered" evidence="1">
    <location>
        <begin position="612"/>
        <end position="656"/>
    </location>
</feature>
<evidence type="ECO:0000256" key="1">
    <source>
        <dbReference type="SAM" id="MobiDB-lite"/>
    </source>
</evidence>
<feature type="region of interest" description="Disordered" evidence="1">
    <location>
        <begin position="1"/>
        <end position="20"/>
    </location>
</feature>
<feature type="compositionally biased region" description="Basic and acidic residues" evidence="1">
    <location>
        <begin position="77"/>
        <end position="86"/>
    </location>
</feature>
<keyword evidence="4" id="KW-1185">Reference proteome</keyword>
<dbReference type="Gene3D" id="1.10.510.10">
    <property type="entry name" value="Transferase(Phosphotransferase) domain 1"/>
    <property type="match status" value="1"/>
</dbReference>
<reference evidence="3 4" key="1">
    <citation type="submission" date="2018-06" db="EMBL/GenBank/DDBJ databases">
        <title>Complete Genomes of Monosporascus.</title>
        <authorList>
            <person name="Robinson A.J."/>
            <person name="Natvig D.O."/>
        </authorList>
    </citation>
    <scope>NUCLEOTIDE SEQUENCE [LARGE SCALE GENOMIC DNA]</scope>
    <source>
        <strain evidence="3 4">CBS 110550</strain>
    </source>
</reference>
<dbReference type="PROSITE" id="PS50011">
    <property type="entry name" value="PROTEIN_KINASE_DOM"/>
    <property type="match status" value="1"/>
</dbReference>
<dbReference type="Proteomes" id="UP000293360">
    <property type="component" value="Unassembled WGS sequence"/>
</dbReference>
<dbReference type="AlphaFoldDB" id="A0A4Q4TM00"/>
<organism evidence="3 4">
    <name type="scientific">Monosporascus ibericus</name>
    <dbReference type="NCBI Taxonomy" id="155417"/>
    <lineage>
        <taxon>Eukaryota</taxon>
        <taxon>Fungi</taxon>
        <taxon>Dikarya</taxon>
        <taxon>Ascomycota</taxon>
        <taxon>Pezizomycotina</taxon>
        <taxon>Sordariomycetes</taxon>
        <taxon>Xylariomycetidae</taxon>
        <taxon>Xylariales</taxon>
        <taxon>Xylariales incertae sedis</taxon>
        <taxon>Monosporascus</taxon>
    </lineage>
</organism>
<comment type="caution">
    <text evidence="3">The sequence shown here is derived from an EMBL/GenBank/DDBJ whole genome shotgun (WGS) entry which is preliminary data.</text>
</comment>
<accession>A0A4Q4TM00</accession>
<dbReference type="GO" id="GO:0007165">
    <property type="term" value="P:signal transduction"/>
    <property type="evidence" value="ECO:0007669"/>
    <property type="project" value="TreeGrafter"/>
</dbReference>
<dbReference type="InterPro" id="IPR011009">
    <property type="entry name" value="Kinase-like_dom_sf"/>
</dbReference>
<feature type="domain" description="Protein kinase" evidence="2">
    <location>
        <begin position="331"/>
        <end position="573"/>
    </location>
</feature>